<name>A0A8H7UVF7_9FUNG</name>
<gene>
    <name evidence="1" type="ORF">INT46_004565</name>
</gene>
<sequence length="347" mass="40909">MSVQSNKKVVDWISREEFEEMVESFIQRKKPKFQAKALITAETVHDALLVLNEKNSQVRTPSFRFWARKRFLFQKEQRGNNWVLCAREDHDIVGKPVCPKEELFDVITEAHVNSNHRGRDPTYEWVKKSRSYVPKELCDMLVKKCTQCAIKRKTKESTDTMIEKPIATTRFMTMLKMTLIEHLQHVESNRPYILHIKDVYSNFHWAFALANKNVESVIPNLHKLFCQFGIPLILNNNCQFTQDLIDALIDHWPNIRLIHSKIESHHSTNQDSAFAIQLIQWFHDRKHKNIDIWPDYLFDFCYHLNTTTNPETGKIPHDIVFGKMLTEDVEHIWTSILSKDSHIISNQ</sequence>
<dbReference type="AlphaFoldDB" id="A0A8H7UVF7"/>
<keyword evidence="2" id="KW-1185">Reference proteome</keyword>
<comment type="caution">
    <text evidence="1">The sequence shown here is derived from an EMBL/GenBank/DDBJ whole genome shotgun (WGS) entry which is preliminary data.</text>
</comment>
<evidence type="ECO:0008006" key="3">
    <source>
        <dbReference type="Google" id="ProtNLM"/>
    </source>
</evidence>
<dbReference type="Proteomes" id="UP000650833">
    <property type="component" value="Unassembled WGS sequence"/>
</dbReference>
<dbReference type="Gene3D" id="3.30.420.10">
    <property type="entry name" value="Ribonuclease H-like superfamily/Ribonuclease H"/>
    <property type="match status" value="1"/>
</dbReference>
<protein>
    <recommendedName>
        <fullName evidence="3">Integrase catalytic domain-containing protein</fullName>
    </recommendedName>
</protein>
<dbReference type="EMBL" id="JAEPRC010000442">
    <property type="protein sequence ID" value="KAG2197150.1"/>
    <property type="molecule type" value="Genomic_DNA"/>
</dbReference>
<dbReference type="GO" id="GO:0003676">
    <property type="term" value="F:nucleic acid binding"/>
    <property type="evidence" value="ECO:0007669"/>
    <property type="project" value="InterPro"/>
</dbReference>
<evidence type="ECO:0000313" key="1">
    <source>
        <dbReference type="EMBL" id="KAG2197150.1"/>
    </source>
</evidence>
<accession>A0A8H7UVF7</accession>
<dbReference type="InterPro" id="IPR036397">
    <property type="entry name" value="RNaseH_sf"/>
</dbReference>
<evidence type="ECO:0000313" key="2">
    <source>
        <dbReference type="Proteomes" id="UP000650833"/>
    </source>
</evidence>
<organism evidence="1 2">
    <name type="scientific">Mucor plumbeus</name>
    <dbReference type="NCBI Taxonomy" id="97098"/>
    <lineage>
        <taxon>Eukaryota</taxon>
        <taxon>Fungi</taxon>
        <taxon>Fungi incertae sedis</taxon>
        <taxon>Mucoromycota</taxon>
        <taxon>Mucoromycotina</taxon>
        <taxon>Mucoromycetes</taxon>
        <taxon>Mucorales</taxon>
        <taxon>Mucorineae</taxon>
        <taxon>Mucoraceae</taxon>
        <taxon>Mucor</taxon>
    </lineage>
</organism>
<dbReference type="InterPro" id="IPR012337">
    <property type="entry name" value="RNaseH-like_sf"/>
</dbReference>
<proteinExistence type="predicted"/>
<reference evidence="1" key="1">
    <citation type="submission" date="2020-12" db="EMBL/GenBank/DDBJ databases">
        <title>Metabolic potential, ecology and presence of endohyphal bacteria is reflected in genomic diversity of Mucoromycotina.</title>
        <authorList>
            <person name="Muszewska A."/>
            <person name="Okrasinska A."/>
            <person name="Steczkiewicz K."/>
            <person name="Drgas O."/>
            <person name="Orlowska M."/>
            <person name="Perlinska-Lenart U."/>
            <person name="Aleksandrzak-Piekarczyk T."/>
            <person name="Szatraj K."/>
            <person name="Zielenkiewicz U."/>
            <person name="Pilsyk S."/>
            <person name="Malc E."/>
            <person name="Mieczkowski P."/>
            <person name="Kruszewska J.S."/>
            <person name="Biernat P."/>
            <person name="Pawlowska J."/>
        </authorList>
    </citation>
    <scope>NUCLEOTIDE SEQUENCE</scope>
    <source>
        <strain evidence="1">CBS 226.32</strain>
    </source>
</reference>
<dbReference type="SUPFAM" id="SSF53098">
    <property type="entry name" value="Ribonuclease H-like"/>
    <property type="match status" value="1"/>
</dbReference>
<dbReference type="OrthoDB" id="2241474at2759"/>